<evidence type="ECO:0000313" key="1">
    <source>
        <dbReference type="EMBL" id="MCR6679754.1"/>
    </source>
</evidence>
<dbReference type="AlphaFoldDB" id="A0AAW5MUN9"/>
<sequence>MTLIADILDLMSAVLNYLKRLREQELQLLSMGQFNGSVFQWITVELCSVLASLDYVEQLGRQISDA</sequence>
<proteinExistence type="predicted"/>
<evidence type="ECO:0000313" key="2">
    <source>
        <dbReference type="Proteomes" id="UP001206878"/>
    </source>
</evidence>
<accession>A0AAW5MUN9</accession>
<feature type="non-terminal residue" evidence="1">
    <location>
        <position position="66"/>
    </location>
</feature>
<dbReference type="Proteomes" id="UP001206878">
    <property type="component" value="Unassembled WGS sequence"/>
</dbReference>
<gene>
    <name evidence="1" type="ORF">NVV43_30650</name>
</gene>
<keyword evidence="1" id="KW-0969">Cilium</keyword>
<name>A0AAW5MUN9_9ESCH</name>
<comment type="caution">
    <text evidence="1">The sequence shown here is derived from an EMBL/GenBank/DDBJ whole genome shotgun (WGS) entry which is preliminary data.</text>
</comment>
<keyword evidence="1" id="KW-0282">Flagellum</keyword>
<protein>
    <submittedName>
        <fullName evidence="1">Flagellar biosynthesis protein FlgN</fullName>
    </submittedName>
</protein>
<reference evidence="1" key="1">
    <citation type="submission" date="2022-07" db="EMBL/GenBank/DDBJ databases">
        <title>Diversity of ethanolamine utilization by human commensal Escherichia coli.</title>
        <authorList>
            <person name="Jubelin G."/>
        </authorList>
    </citation>
    <scope>NUCLEOTIDE SEQUENCE</scope>
    <source>
        <strain evidence="1">S1</strain>
    </source>
</reference>
<organism evidence="1 2">
    <name type="scientific">Escherichia marmotae</name>
    <dbReference type="NCBI Taxonomy" id="1499973"/>
    <lineage>
        <taxon>Bacteria</taxon>
        <taxon>Pseudomonadati</taxon>
        <taxon>Pseudomonadota</taxon>
        <taxon>Gammaproteobacteria</taxon>
        <taxon>Enterobacterales</taxon>
        <taxon>Enterobacteriaceae</taxon>
        <taxon>Escherichia</taxon>
    </lineage>
</organism>
<dbReference type="EMBL" id="JANPXH010001734">
    <property type="protein sequence ID" value="MCR6679754.1"/>
    <property type="molecule type" value="Genomic_DNA"/>
</dbReference>
<keyword evidence="1" id="KW-0966">Cell projection</keyword>